<organism evidence="6 7">
    <name type="scientific">Dyadobacter arcticus</name>
    <dbReference type="NCBI Taxonomy" id="1078754"/>
    <lineage>
        <taxon>Bacteria</taxon>
        <taxon>Pseudomonadati</taxon>
        <taxon>Bacteroidota</taxon>
        <taxon>Cytophagia</taxon>
        <taxon>Cytophagales</taxon>
        <taxon>Spirosomataceae</taxon>
        <taxon>Dyadobacter</taxon>
    </lineage>
</organism>
<feature type="transmembrane region" description="Helical" evidence="4">
    <location>
        <begin position="109"/>
        <end position="127"/>
    </location>
</feature>
<dbReference type="InterPro" id="IPR004358">
    <property type="entry name" value="Sig_transdc_His_kin-like_C"/>
</dbReference>
<dbReference type="EMBL" id="JAASQJ010000002">
    <property type="protein sequence ID" value="NIJ52765.1"/>
    <property type="molecule type" value="Genomic_DNA"/>
</dbReference>
<keyword evidence="7" id="KW-1185">Reference proteome</keyword>
<accession>A0ABX0UM60</accession>
<dbReference type="SUPFAM" id="SSF47384">
    <property type="entry name" value="Homodimeric domain of signal transducing histidine kinase"/>
    <property type="match status" value="1"/>
</dbReference>
<dbReference type="PANTHER" id="PTHR43065">
    <property type="entry name" value="SENSOR HISTIDINE KINASE"/>
    <property type="match status" value="1"/>
</dbReference>
<protein>
    <recommendedName>
        <fullName evidence="2">histidine kinase</fullName>
        <ecNumber evidence="2">2.7.13.3</ecNumber>
    </recommendedName>
</protein>
<dbReference type="InterPro" id="IPR003594">
    <property type="entry name" value="HATPase_dom"/>
</dbReference>
<evidence type="ECO:0000259" key="5">
    <source>
        <dbReference type="PROSITE" id="PS50109"/>
    </source>
</evidence>
<dbReference type="SMART" id="SM00387">
    <property type="entry name" value="HATPase_c"/>
    <property type="match status" value="1"/>
</dbReference>
<dbReference type="RefSeq" id="WP_229211830.1">
    <property type="nucleotide sequence ID" value="NZ_JAASQJ010000002.1"/>
</dbReference>
<evidence type="ECO:0000313" key="7">
    <source>
        <dbReference type="Proteomes" id="UP001179181"/>
    </source>
</evidence>
<dbReference type="PRINTS" id="PR00344">
    <property type="entry name" value="BCTRLSENSOR"/>
</dbReference>
<keyword evidence="4" id="KW-0472">Membrane</keyword>
<dbReference type="Gene3D" id="3.30.565.10">
    <property type="entry name" value="Histidine kinase-like ATPase, C-terminal domain"/>
    <property type="match status" value="1"/>
</dbReference>
<evidence type="ECO:0000313" key="6">
    <source>
        <dbReference type="EMBL" id="NIJ52765.1"/>
    </source>
</evidence>
<dbReference type="Pfam" id="PF02518">
    <property type="entry name" value="HATPase_c"/>
    <property type="match status" value="1"/>
</dbReference>
<feature type="transmembrane region" description="Helical" evidence="4">
    <location>
        <begin position="164"/>
        <end position="184"/>
    </location>
</feature>
<dbReference type="Proteomes" id="UP001179181">
    <property type="component" value="Unassembled WGS sequence"/>
</dbReference>
<keyword evidence="4" id="KW-1133">Transmembrane helix</keyword>
<keyword evidence="4" id="KW-0812">Transmembrane</keyword>
<evidence type="ECO:0000256" key="1">
    <source>
        <dbReference type="ARBA" id="ARBA00000085"/>
    </source>
</evidence>
<reference evidence="6 7" key="1">
    <citation type="submission" date="2020-03" db="EMBL/GenBank/DDBJ databases">
        <title>Genomic Encyclopedia of Type Strains, Phase IV (KMG-IV): sequencing the most valuable type-strain genomes for metagenomic binning, comparative biology and taxonomic classification.</title>
        <authorList>
            <person name="Goeker M."/>
        </authorList>
    </citation>
    <scope>NUCLEOTIDE SEQUENCE [LARGE SCALE GENOMIC DNA]</scope>
    <source>
        <strain evidence="6 7">DSM 102865</strain>
    </source>
</reference>
<keyword evidence="6" id="KW-0808">Transferase</keyword>
<dbReference type="InterPro" id="IPR005467">
    <property type="entry name" value="His_kinase_dom"/>
</dbReference>
<feature type="domain" description="Histidine kinase" evidence="5">
    <location>
        <begin position="227"/>
        <end position="468"/>
    </location>
</feature>
<feature type="transmembrane region" description="Helical" evidence="4">
    <location>
        <begin position="134"/>
        <end position="152"/>
    </location>
</feature>
<feature type="transmembrane region" description="Helical" evidence="4">
    <location>
        <begin position="84"/>
        <end position="103"/>
    </location>
</feature>
<dbReference type="GO" id="GO:0016301">
    <property type="term" value="F:kinase activity"/>
    <property type="evidence" value="ECO:0007669"/>
    <property type="project" value="UniProtKB-KW"/>
</dbReference>
<keyword evidence="6" id="KW-0418">Kinase</keyword>
<dbReference type="InterPro" id="IPR003661">
    <property type="entry name" value="HisK_dim/P_dom"/>
</dbReference>
<keyword evidence="3" id="KW-0597">Phosphoprotein</keyword>
<dbReference type="PANTHER" id="PTHR43065:SF42">
    <property type="entry name" value="TWO-COMPONENT SENSOR PPRA"/>
    <property type="match status" value="1"/>
</dbReference>
<comment type="catalytic activity">
    <reaction evidence="1">
        <text>ATP + protein L-histidine = ADP + protein N-phospho-L-histidine.</text>
        <dbReference type="EC" id="2.7.13.3"/>
    </reaction>
</comment>
<sequence length="468" mass="52466">MKRLLFEKGYFWKLLGFEGLDEEEFKKRTTAVQLALYSALGGIIFCIVYLFLGFPNVVYAVAVYVVVSQLNLLYLRITHNYDKFGFIQLVLILLFPMSTQLTIGGYIEAGAVILAAFYAPAGALLYARKNIARLCFYIFILEIIGAACWEYFYGKPQHTLPRSIILMSFASNIILIFVILYALLESFLKKQQELRTELRESLTNLRTTQSQLIQAEKMASLGQLTAGIAHEIQNPLNFVNNFSELNTELTQEIQEEMSKPDADSVIIKELIRDLFDNQQKIVHHGQRASAIIKGMLEHSRSGTGQHELTDINHLAEEFLHLAYHGQRAKDSTFNARLVTSFAADMPKIKTISQDLGRVILNLLNNAFYATKKKTLSNVKDYNPTVWLSTAVAGNKVKISIKDNGTGIPEDVVKNIFQPFFTTKPTGEGTGLGLSLSYDIITGSHNGTIEVESVVGEGTEFVVTLPIRR</sequence>
<dbReference type="SUPFAM" id="SSF55874">
    <property type="entry name" value="ATPase domain of HSP90 chaperone/DNA topoisomerase II/histidine kinase"/>
    <property type="match status" value="1"/>
</dbReference>
<dbReference type="PROSITE" id="PS50109">
    <property type="entry name" value="HIS_KIN"/>
    <property type="match status" value="1"/>
</dbReference>
<proteinExistence type="predicted"/>
<feature type="transmembrane region" description="Helical" evidence="4">
    <location>
        <begin position="34"/>
        <end position="52"/>
    </location>
</feature>
<feature type="transmembrane region" description="Helical" evidence="4">
    <location>
        <begin position="58"/>
        <end position="77"/>
    </location>
</feature>
<dbReference type="EC" id="2.7.13.3" evidence="2"/>
<evidence type="ECO:0000256" key="2">
    <source>
        <dbReference type="ARBA" id="ARBA00012438"/>
    </source>
</evidence>
<dbReference type="InterPro" id="IPR036097">
    <property type="entry name" value="HisK_dim/P_sf"/>
</dbReference>
<name>A0ABX0UM60_9BACT</name>
<evidence type="ECO:0000256" key="4">
    <source>
        <dbReference type="SAM" id="Phobius"/>
    </source>
</evidence>
<dbReference type="CDD" id="cd00082">
    <property type="entry name" value="HisKA"/>
    <property type="match status" value="1"/>
</dbReference>
<gene>
    <name evidence="6" type="ORF">FHS68_001935</name>
</gene>
<evidence type="ECO:0000256" key="3">
    <source>
        <dbReference type="ARBA" id="ARBA00022553"/>
    </source>
</evidence>
<dbReference type="InterPro" id="IPR036890">
    <property type="entry name" value="HATPase_C_sf"/>
</dbReference>
<comment type="caution">
    <text evidence="6">The sequence shown here is derived from an EMBL/GenBank/DDBJ whole genome shotgun (WGS) entry which is preliminary data.</text>
</comment>
<dbReference type="Gene3D" id="1.10.287.130">
    <property type="match status" value="1"/>
</dbReference>